<dbReference type="InterPro" id="IPR057326">
    <property type="entry name" value="KR_dom"/>
</dbReference>
<dbReference type="HOGENOM" id="CLU_010194_2_1_7"/>
<dbReference type="GO" id="GO:0016491">
    <property type="term" value="F:oxidoreductase activity"/>
    <property type="evidence" value="ECO:0007669"/>
    <property type="project" value="UniProtKB-KW"/>
</dbReference>
<dbReference type="InterPro" id="IPR020904">
    <property type="entry name" value="Sc_DH/Rdtase_CS"/>
</dbReference>
<dbReference type="Gene3D" id="3.40.50.720">
    <property type="entry name" value="NAD(P)-binding Rossmann-like Domain"/>
    <property type="match status" value="1"/>
</dbReference>
<sequence>MKFSRKNSNLLPMLLLGPSAFLLWSLRRRARRMDFSGRSVVISGGSRGLGLELARQLGREGAKLVLLARNQEELERARAELAQAGADVLTLPCDVGSHQQVEEAVTAILELRGTIDVLINVAGVIQVAPFENLEFKDFQESVDVHAWGPYHLMRAVVPQMQRRRTGRIVNISSIGGLVAVPHLLAYTMGKFALTGLSDGFRAELAKDGIYVTTVAPGLMRTGSHVNAQFKGQYRKEYAWFAISGANPMLSTAAPAAAKRIVEGCRYGEARVIINWPARLLHAANALFPGLTSFGTGIAARLLPAPSKEPEGSAPHPGWESRSPLAPSMLTRSSDLAIEPNHEEIAAPLPRKVAD</sequence>
<dbReference type="OrthoDB" id="151996at2"/>
<comment type="similarity">
    <text evidence="1 3">Belongs to the short-chain dehydrogenases/reductases (SDR) family.</text>
</comment>
<dbReference type="PRINTS" id="PR00080">
    <property type="entry name" value="SDRFAMILY"/>
</dbReference>
<feature type="region of interest" description="Disordered" evidence="4">
    <location>
        <begin position="304"/>
        <end position="354"/>
    </location>
</feature>
<dbReference type="Pfam" id="PF00106">
    <property type="entry name" value="adh_short"/>
    <property type="match status" value="1"/>
</dbReference>
<evidence type="ECO:0000256" key="4">
    <source>
        <dbReference type="SAM" id="MobiDB-lite"/>
    </source>
</evidence>
<protein>
    <submittedName>
        <fullName evidence="6">Short-chain dehydrogenase/reductase SDR</fullName>
    </submittedName>
</protein>
<dbReference type="EMBL" id="CP001661">
    <property type="protein sequence ID" value="ACT16206.1"/>
    <property type="molecule type" value="Genomic_DNA"/>
</dbReference>
<dbReference type="PRINTS" id="PR00081">
    <property type="entry name" value="GDHRDH"/>
</dbReference>
<dbReference type="SMART" id="SM00822">
    <property type="entry name" value="PKS_KR"/>
    <property type="match status" value="1"/>
</dbReference>
<reference evidence="6" key="1">
    <citation type="submission" date="2009-07" db="EMBL/GenBank/DDBJ databases">
        <title>Complete sequence of Geobacter sp. M21.</title>
        <authorList>
            <consortium name="US DOE Joint Genome Institute"/>
            <person name="Lucas S."/>
            <person name="Copeland A."/>
            <person name="Lapidus A."/>
            <person name="Glavina del Rio T."/>
            <person name="Dalin E."/>
            <person name="Tice H."/>
            <person name="Bruce D."/>
            <person name="Goodwin L."/>
            <person name="Pitluck S."/>
            <person name="Saunders E."/>
            <person name="Brettin T."/>
            <person name="Detter J.C."/>
            <person name="Han C."/>
            <person name="Larimer F."/>
            <person name="Land M."/>
            <person name="Hauser L."/>
            <person name="Kyrpides N."/>
            <person name="Ovchinnikova G."/>
            <person name="Lovley D."/>
        </authorList>
    </citation>
    <scope>NUCLEOTIDE SEQUENCE [LARGE SCALE GENOMIC DNA]</scope>
    <source>
        <strain evidence="6">M21</strain>
    </source>
</reference>
<evidence type="ECO:0000256" key="3">
    <source>
        <dbReference type="RuleBase" id="RU000363"/>
    </source>
</evidence>
<dbReference type="STRING" id="443144.GM21_0120"/>
<name>C6E8R7_GEOSM</name>
<dbReference type="PANTHER" id="PTHR44196:SF1">
    <property type="entry name" value="DEHYDROGENASE_REDUCTASE SDR FAMILY MEMBER 7B"/>
    <property type="match status" value="1"/>
</dbReference>
<dbReference type="SUPFAM" id="SSF51735">
    <property type="entry name" value="NAD(P)-binding Rossmann-fold domains"/>
    <property type="match status" value="1"/>
</dbReference>
<evidence type="ECO:0000256" key="2">
    <source>
        <dbReference type="ARBA" id="ARBA00023002"/>
    </source>
</evidence>
<dbReference type="eggNOG" id="COG0300">
    <property type="taxonomic scope" value="Bacteria"/>
</dbReference>
<evidence type="ECO:0000313" key="6">
    <source>
        <dbReference type="EMBL" id="ACT16206.1"/>
    </source>
</evidence>
<proteinExistence type="inferred from homology"/>
<evidence type="ECO:0000259" key="5">
    <source>
        <dbReference type="SMART" id="SM00822"/>
    </source>
</evidence>
<feature type="domain" description="Ketoreductase" evidence="5">
    <location>
        <begin position="38"/>
        <end position="222"/>
    </location>
</feature>
<evidence type="ECO:0000256" key="1">
    <source>
        <dbReference type="ARBA" id="ARBA00006484"/>
    </source>
</evidence>
<organism evidence="6">
    <name type="scientific">Geobacter sp. (strain M21)</name>
    <dbReference type="NCBI Taxonomy" id="443144"/>
    <lineage>
        <taxon>Bacteria</taxon>
        <taxon>Pseudomonadati</taxon>
        <taxon>Thermodesulfobacteriota</taxon>
        <taxon>Desulfuromonadia</taxon>
        <taxon>Geobacterales</taxon>
        <taxon>Geobacteraceae</taxon>
        <taxon>Geobacter</taxon>
    </lineage>
</organism>
<dbReference type="CDD" id="cd05233">
    <property type="entry name" value="SDR_c"/>
    <property type="match status" value="1"/>
</dbReference>
<keyword evidence="2" id="KW-0560">Oxidoreductase</keyword>
<accession>C6E8R7</accession>
<dbReference type="InterPro" id="IPR036291">
    <property type="entry name" value="NAD(P)-bd_dom_sf"/>
</dbReference>
<dbReference type="PANTHER" id="PTHR44196">
    <property type="entry name" value="DEHYDROGENASE/REDUCTASE SDR FAMILY MEMBER 7B"/>
    <property type="match status" value="1"/>
</dbReference>
<dbReference type="InterPro" id="IPR002347">
    <property type="entry name" value="SDR_fam"/>
</dbReference>
<dbReference type="PROSITE" id="PS00061">
    <property type="entry name" value="ADH_SHORT"/>
    <property type="match status" value="1"/>
</dbReference>
<dbReference type="KEGG" id="gem:GM21_0120"/>
<dbReference type="GO" id="GO:0016020">
    <property type="term" value="C:membrane"/>
    <property type="evidence" value="ECO:0007669"/>
    <property type="project" value="TreeGrafter"/>
</dbReference>
<gene>
    <name evidence="6" type="ordered locus">GM21_0120</name>
</gene>
<dbReference type="AlphaFoldDB" id="C6E8R7"/>